<comment type="caution">
    <text evidence="2">The sequence shown here is derived from an EMBL/GenBank/DDBJ whole genome shotgun (WGS) entry which is preliminary data.</text>
</comment>
<sequence length="80" mass="8769">MEQSNDSLRVNHNDGEESKTSAQVFEMIVASPTENGQVLRVIPPTQTGMAQVIIPQGQLVDVNSPRDVPEEKPSDRNLPT</sequence>
<accession>A0A2J8N5H1</accession>
<feature type="compositionally biased region" description="Basic and acidic residues" evidence="1">
    <location>
        <begin position="9"/>
        <end position="19"/>
    </location>
</feature>
<feature type="non-terminal residue" evidence="2">
    <location>
        <position position="80"/>
    </location>
</feature>
<feature type="compositionally biased region" description="Basic and acidic residues" evidence="1">
    <location>
        <begin position="67"/>
        <end position="80"/>
    </location>
</feature>
<organism evidence="2 3">
    <name type="scientific">Pan troglodytes</name>
    <name type="common">Chimpanzee</name>
    <dbReference type="NCBI Taxonomy" id="9598"/>
    <lineage>
        <taxon>Eukaryota</taxon>
        <taxon>Metazoa</taxon>
        <taxon>Chordata</taxon>
        <taxon>Craniata</taxon>
        <taxon>Vertebrata</taxon>
        <taxon>Euteleostomi</taxon>
        <taxon>Mammalia</taxon>
        <taxon>Eutheria</taxon>
        <taxon>Euarchontoglires</taxon>
        <taxon>Primates</taxon>
        <taxon>Haplorrhini</taxon>
        <taxon>Catarrhini</taxon>
        <taxon>Hominidae</taxon>
        <taxon>Pan</taxon>
    </lineage>
</organism>
<gene>
    <name evidence="2" type="ORF">CK820_G0014889</name>
</gene>
<dbReference type="AlphaFoldDB" id="A0A2J8N5H1"/>
<protein>
    <submittedName>
        <fullName evidence="2">CARF isoform 16</fullName>
    </submittedName>
</protein>
<reference evidence="2 3" key="1">
    <citation type="submission" date="2017-12" db="EMBL/GenBank/DDBJ databases">
        <title>High-resolution comparative analysis of great ape genomes.</title>
        <authorList>
            <person name="Pollen A."/>
            <person name="Hastie A."/>
            <person name="Hormozdiari F."/>
            <person name="Dougherty M."/>
            <person name="Liu R."/>
            <person name="Chaisson M."/>
            <person name="Hoppe E."/>
            <person name="Hill C."/>
            <person name="Pang A."/>
            <person name="Hillier L."/>
            <person name="Baker C."/>
            <person name="Armstrong J."/>
            <person name="Shendure J."/>
            <person name="Paten B."/>
            <person name="Wilson R."/>
            <person name="Chao H."/>
            <person name="Schneider V."/>
            <person name="Ventura M."/>
            <person name="Kronenberg Z."/>
            <person name="Murali S."/>
            <person name="Gordon D."/>
            <person name="Cantsilieris S."/>
            <person name="Munson K."/>
            <person name="Nelson B."/>
            <person name="Raja A."/>
            <person name="Underwood J."/>
            <person name="Diekhans M."/>
            <person name="Fiddes I."/>
            <person name="Haussler D."/>
            <person name="Eichler E."/>
        </authorList>
    </citation>
    <scope>NUCLEOTIDE SEQUENCE [LARGE SCALE GENOMIC DNA]</scope>
    <source>
        <strain evidence="2">Yerkes chimp pedigree #C0471</strain>
    </source>
</reference>
<dbReference type="PANTHER" id="PTHR14694">
    <property type="entry name" value="CALCIUM-RESPONSIVE TRANSCRIPTION FACTOR"/>
    <property type="match status" value="1"/>
</dbReference>
<feature type="region of interest" description="Disordered" evidence="1">
    <location>
        <begin position="1"/>
        <end position="21"/>
    </location>
</feature>
<dbReference type="EMBL" id="NBAG03000236">
    <property type="protein sequence ID" value="PNI67012.1"/>
    <property type="molecule type" value="Genomic_DNA"/>
</dbReference>
<evidence type="ECO:0000256" key="1">
    <source>
        <dbReference type="SAM" id="MobiDB-lite"/>
    </source>
</evidence>
<dbReference type="PANTHER" id="PTHR14694:SF1">
    <property type="entry name" value="CALCIUM-RESPONSIVE TRANSCRIPTION FACTOR"/>
    <property type="match status" value="1"/>
</dbReference>
<feature type="region of interest" description="Disordered" evidence="1">
    <location>
        <begin position="58"/>
        <end position="80"/>
    </location>
</feature>
<dbReference type="InterPro" id="IPR029309">
    <property type="entry name" value="CaRF"/>
</dbReference>
<evidence type="ECO:0000313" key="3">
    <source>
        <dbReference type="Proteomes" id="UP000236370"/>
    </source>
</evidence>
<proteinExistence type="predicted"/>
<name>A0A2J8N5H1_PANTR</name>
<evidence type="ECO:0000313" key="2">
    <source>
        <dbReference type="EMBL" id="PNI67012.1"/>
    </source>
</evidence>
<dbReference type="GO" id="GO:0003700">
    <property type="term" value="F:DNA-binding transcription factor activity"/>
    <property type="evidence" value="ECO:0007669"/>
    <property type="project" value="InterPro"/>
</dbReference>
<dbReference type="Proteomes" id="UP000236370">
    <property type="component" value="Unassembled WGS sequence"/>
</dbReference>